<evidence type="ECO:0000313" key="1">
    <source>
        <dbReference type="EMBL" id="TXE15630.1"/>
    </source>
</evidence>
<organism evidence="1 2">
    <name type="scientific">Psychroserpens burtonensis</name>
    <dbReference type="NCBI Taxonomy" id="49278"/>
    <lineage>
        <taxon>Bacteria</taxon>
        <taxon>Pseudomonadati</taxon>
        <taxon>Bacteroidota</taxon>
        <taxon>Flavobacteriia</taxon>
        <taxon>Flavobacteriales</taxon>
        <taxon>Flavobacteriaceae</taxon>
        <taxon>Psychroserpens</taxon>
    </lineage>
</organism>
<evidence type="ECO:0000313" key="2">
    <source>
        <dbReference type="Proteomes" id="UP000321938"/>
    </source>
</evidence>
<sequence length="77" mass="9059">MKVVEFKIIAEGTDSPIPNLQMVCFNKYFNKGYLPSEFRAKYNLGNKKLYKRKILIEVFRSDNDKKELDKIELIGVK</sequence>
<dbReference type="RefSeq" id="WP_028871354.1">
    <property type="nucleotide sequence ID" value="NZ_VOSB01000027.1"/>
</dbReference>
<gene>
    <name evidence="1" type="ORF">ES692_15685</name>
</gene>
<dbReference type="AlphaFoldDB" id="A0A5C7BCF8"/>
<name>A0A5C7BCF8_9FLAO</name>
<protein>
    <submittedName>
        <fullName evidence="1">Uncharacterized protein</fullName>
    </submittedName>
</protein>
<reference evidence="1 2" key="1">
    <citation type="submission" date="2019-08" db="EMBL/GenBank/DDBJ databases">
        <title>Genome of Psychroserpens burtonensis ACAM 167.</title>
        <authorList>
            <person name="Bowman J.P."/>
        </authorList>
    </citation>
    <scope>NUCLEOTIDE SEQUENCE [LARGE SCALE GENOMIC DNA]</scope>
    <source>
        <strain evidence="1 2">ACAM 167</strain>
    </source>
</reference>
<dbReference type="OrthoDB" id="1442655at2"/>
<keyword evidence="2" id="KW-1185">Reference proteome</keyword>
<dbReference type="Proteomes" id="UP000321938">
    <property type="component" value="Unassembled WGS sequence"/>
</dbReference>
<proteinExistence type="predicted"/>
<comment type="caution">
    <text evidence="1">The sequence shown here is derived from an EMBL/GenBank/DDBJ whole genome shotgun (WGS) entry which is preliminary data.</text>
</comment>
<accession>A0A5C7BCF8</accession>
<dbReference type="EMBL" id="VOSB01000027">
    <property type="protein sequence ID" value="TXE15630.1"/>
    <property type="molecule type" value="Genomic_DNA"/>
</dbReference>